<dbReference type="PANTHER" id="PTHR12612">
    <property type="entry name" value="NUCLEAR TRANSPORT FACTOR 2"/>
    <property type="match status" value="1"/>
</dbReference>
<proteinExistence type="predicted"/>
<dbReference type="Proteomes" id="UP000271087">
    <property type="component" value="Unassembled WGS sequence"/>
</dbReference>
<dbReference type="PROSITE" id="PS50177">
    <property type="entry name" value="NTF2_DOMAIN"/>
    <property type="match status" value="1"/>
</dbReference>
<gene>
    <name evidence="5" type="ORF">NOO_LOCUS1818</name>
</gene>
<sequence length="452" mass="52758">MVSSRQRLICSYLMKLVRRELYFAAVMNNLDPSSSSREKHHLETSDASSLFLLKGELYRKINEQRGKAATTTGKVSKKKSVLRISKEEEKKIVEEKRQREARIRELEKSIAQDEEQRKRVQKILEEKSEIYARLSRGEIVLDDNDGPVEFLVDFNAKKREQEKRCLDDAEKAKNEESEAVHFNPAEEQRVYGVSHVPLPVSETKRREQIQELLELSKKTEVSRAKRKHLLEEREKRKWEQLNRIRKRKGLQELPPWDSEGDNEMKFLDIPLPDKPPTEPCAAQPEPKKFTAVREWDRGKALYDRWITKQRDERDDEFAPPMNFNPSFEEIGNAFIQHYYSKFDVQDPTTRSSGLSDLYDPMNSYMTFEGVQVKGRDSILQKFAALPFRMIQRAITKTDCQPLPDGSILVAVIGQLKTDDDPIQSFNHFFVLRPATGSFFISNEIFRLVLHDH</sequence>
<dbReference type="WBParaSite" id="nOo.2.0.1.t01818-RA">
    <property type="protein sequence ID" value="nOo.2.0.1.t01818-RA"/>
    <property type="gene ID" value="nOo.2.0.1.g01818"/>
</dbReference>
<dbReference type="AlphaFoldDB" id="A0A182E1I1"/>
<dbReference type="STRING" id="42157.A0A182E1I1"/>
<evidence type="ECO:0000256" key="1">
    <source>
        <dbReference type="ARBA" id="ARBA00004496"/>
    </source>
</evidence>
<dbReference type="GO" id="GO:0006606">
    <property type="term" value="P:protein import into nucleus"/>
    <property type="evidence" value="ECO:0007669"/>
    <property type="project" value="UniProtKB-ARBA"/>
</dbReference>
<comment type="subcellular location">
    <subcellularLocation>
        <location evidence="1">Cytoplasm</location>
    </subcellularLocation>
</comment>
<dbReference type="FunFam" id="3.10.450.50:FF:000005">
    <property type="entry name" value="Nuclear transport factor 2"/>
    <property type="match status" value="1"/>
</dbReference>
<dbReference type="Pfam" id="PF02136">
    <property type="entry name" value="NTF2"/>
    <property type="match status" value="1"/>
</dbReference>
<evidence type="ECO:0000313" key="5">
    <source>
        <dbReference type="EMBL" id="VDK64989.1"/>
    </source>
</evidence>
<evidence type="ECO:0000313" key="6">
    <source>
        <dbReference type="Proteomes" id="UP000271087"/>
    </source>
</evidence>
<evidence type="ECO:0000313" key="7">
    <source>
        <dbReference type="WBParaSite" id="nOo.2.0.1.t01818-RA"/>
    </source>
</evidence>
<keyword evidence="6" id="KW-1185">Reference proteome</keyword>
<dbReference type="CDD" id="cd00780">
    <property type="entry name" value="NTF2"/>
    <property type="match status" value="1"/>
</dbReference>
<dbReference type="InterPro" id="IPR045875">
    <property type="entry name" value="NTF2"/>
</dbReference>
<dbReference type="GO" id="GO:0005737">
    <property type="term" value="C:cytoplasm"/>
    <property type="evidence" value="ECO:0007669"/>
    <property type="project" value="UniProtKB-SubCell"/>
</dbReference>
<protein>
    <submittedName>
        <fullName evidence="7">NTF2 domain-containing protein</fullName>
    </submittedName>
</protein>
<dbReference type="GO" id="GO:0005635">
    <property type="term" value="C:nuclear envelope"/>
    <property type="evidence" value="ECO:0007669"/>
    <property type="project" value="UniProtKB-ARBA"/>
</dbReference>
<dbReference type="OrthoDB" id="5211809at2759"/>
<dbReference type="Pfam" id="PF13300">
    <property type="entry name" value="DUF4078"/>
    <property type="match status" value="1"/>
</dbReference>
<reference evidence="5 6" key="2">
    <citation type="submission" date="2018-08" db="EMBL/GenBank/DDBJ databases">
        <authorList>
            <person name="Laetsch R D."/>
            <person name="Stevens L."/>
            <person name="Kumar S."/>
            <person name="Blaxter L. M."/>
        </authorList>
    </citation>
    <scope>NUCLEOTIDE SEQUENCE [LARGE SCALE GENOMIC DNA]</scope>
</reference>
<organism evidence="7">
    <name type="scientific">Onchocerca ochengi</name>
    <name type="common">Filarial nematode worm</name>
    <dbReference type="NCBI Taxonomy" id="42157"/>
    <lineage>
        <taxon>Eukaryota</taxon>
        <taxon>Metazoa</taxon>
        <taxon>Ecdysozoa</taxon>
        <taxon>Nematoda</taxon>
        <taxon>Chromadorea</taxon>
        <taxon>Rhabditida</taxon>
        <taxon>Spirurina</taxon>
        <taxon>Spiruromorpha</taxon>
        <taxon>Filarioidea</taxon>
        <taxon>Onchocercidae</taxon>
        <taxon>Onchocerca</taxon>
    </lineage>
</organism>
<accession>A0A182E1I1</accession>
<evidence type="ECO:0000256" key="3">
    <source>
        <dbReference type="SAM" id="Coils"/>
    </source>
</evidence>
<keyword evidence="2" id="KW-0963">Cytoplasm</keyword>
<dbReference type="InterPro" id="IPR032710">
    <property type="entry name" value="NTF2-like_dom_sf"/>
</dbReference>
<evidence type="ECO:0000256" key="2">
    <source>
        <dbReference type="ARBA" id="ARBA00022490"/>
    </source>
</evidence>
<feature type="coiled-coil region" evidence="3">
    <location>
        <begin position="89"/>
        <end position="123"/>
    </location>
</feature>
<feature type="domain" description="NTF2" evidence="4">
    <location>
        <begin position="330"/>
        <end position="447"/>
    </location>
</feature>
<dbReference type="EMBL" id="UYRW01000251">
    <property type="protein sequence ID" value="VDK64989.1"/>
    <property type="molecule type" value="Genomic_DNA"/>
</dbReference>
<dbReference type="Gene3D" id="3.10.450.50">
    <property type="match status" value="1"/>
</dbReference>
<evidence type="ECO:0000259" key="4">
    <source>
        <dbReference type="PROSITE" id="PS50177"/>
    </source>
</evidence>
<reference evidence="7" key="1">
    <citation type="submission" date="2016-06" db="UniProtKB">
        <authorList>
            <consortium name="WormBaseParasite"/>
        </authorList>
    </citation>
    <scope>IDENTIFICATION</scope>
</reference>
<keyword evidence="3" id="KW-0175">Coiled coil</keyword>
<name>A0A182E1I1_ONCOC</name>
<dbReference type="InterPro" id="IPR018222">
    <property type="entry name" value="Nuclear_transport_factor_2_euk"/>
</dbReference>
<dbReference type="InterPro" id="IPR002075">
    <property type="entry name" value="NTF2_dom"/>
</dbReference>
<dbReference type="SUPFAM" id="SSF54427">
    <property type="entry name" value="NTF2-like"/>
    <property type="match status" value="1"/>
</dbReference>